<feature type="compositionally biased region" description="Acidic residues" evidence="1">
    <location>
        <begin position="90"/>
        <end position="99"/>
    </location>
</feature>
<protein>
    <submittedName>
        <fullName evidence="2">Metallophosphoesterase</fullName>
    </submittedName>
</protein>
<dbReference type="AlphaFoldDB" id="A0A505CV40"/>
<name>A0A505CV40_9ACTN</name>
<dbReference type="Proteomes" id="UP000317378">
    <property type="component" value="Unassembled WGS sequence"/>
</dbReference>
<gene>
    <name evidence="2" type="ORF">FGD71_044150</name>
</gene>
<feature type="compositionally biased region" description="Low complexity" evidence="1">
    <location>
        <begin position="66"/>
        <end position="75"/>
    </location>
</feature>
<dbReference type="EMBL" id="VCHX02000344">
    <property type="protein sequence ID" value="TPQ15933.1"/>
    <property type="molecule type" value="Genomic_DNA"/>
</dbReference>
<dbReference type="RefSeq" id="WP_119106249.1">
    <property type="nucleotide sequence ID" value="NZ_QXMJ01000344.1"/>
</dbReference>
<dbReference type="OrthoDB" id="4495511at2"/>
<dbReference type="NCBIfam" id="NF041121">
    <property type="entry name" value="SAV_2336_NTERM"/>
    <property type="match status" value="1"/>
</dbReference>
<organism evidence="2 3">
    <name type="scientific">Streptomyces sporangiiformans</name>
    <dbReference type="NCBI Taxonomy" id="2315329"/>
    <lineage>
        <taxon>Bacteria</taxon>
        <taxon>Bacillati</taxon>
        <taxon>Actinomycetota</taxon>
        <taxon>Actinomycetes</taxon>
        <taxon>Kitasatosporales</taxon>
        <taxon>Streptomycetaceae</taxon>
        <taxon>Streptomyces</taxon>
    </lineage>
</organism>
<evidence type="ECO:0000313" key="2">
    <source>
        <dbReference type="EMBL" id="TPQ15933.1"/>
    </source>
</evidence>
<comment type="caution">
    <text evidence="2">The sequence shown here is derived from an EMBL/GenBank/DDBJ whole genome shotgun (WGS) entry which is preliminary data.</text>
</comment>
<evidence type="ECO:0000256" key="1">
    <source>
        <dbReference type="SAM" id="MobiDB-lite"/>
    </source>
</evidence>
<sequence length="1109" mass="121468">MTSQAPDSASTDGASPELVALVARMREADIPPGVEELADALWLARWLPAPAETSAEPSSGPPSSVPRPGDSDGSGTLRARLPSIRGQVEGEAEGEAEEPDSARLFAPGAGGEGPAARMMPVRVPAAPALPEPLALQRGLRPLQRYRPPVRSVPRTLDERATAQRTAESGLVLPVLRTERRREARLLLLMDVSTSTVVWQQALEELRQVCERAGAFREVQVRYLHEAADGLPGCTATPERSGPLHAPEQLTDPTGRRLTLVLSDCAGPMWRSGRMQRLLSRWASVAPVAVVQPLPQRMWLRTHLPARRGMLHRREGPAGTLEFTPERGRAERGALPVPVLALRRHSVEGWARLIAGSTGQSLSAAAGWVRADHAASSAPVRATEDITGEERVRAFWRPASQEARRLAVYLSAVPLYLPVMQLVQYAMLAGTGPDVLSEVLLSGLLRRREDADDPRAVRYDFLPGVAAELRARLAVDEVELLFKHCSEYVERRFGRSARNFPALAGAFLRGAVEPPTEAGPLPGPEEREPAGLRAFAEVSAEVLRDLGQRLPSSPLPPMDSDELVGKGRAAFERYEREGLTRELDAAVGYFEEALSYARTTRGRDRAAEELADALLARWRVRRVVEDLRDALTAAQRAATGRGSLLRGLIYSFWALDLGDAGELPEEVRREALERAGADRPFTHWAFYELVRRADTELTDALDDTSTAQEATDRRGVAAETLAVVRSALAETGAELPAVFGADGPHAWYTRHMARAIEAAGVRLEFPDPERGHMERGQLRLALAQQYVGKGVVEHVLDEADEDRAGTLASGAADDFMAAVRSPEALPDEERCRAWLDMASAIEIFQPPREDGRERRLILQAVDQALLAAGDNVDLRFECHAWAARTYRRRHAEADRDVDIDRSVAAWQEAVPLLDEDDVRRAGVLAEYGTALVARWLMLAREGDIDAAVRVLRDAVDETPEGDAGLPVRRIDLGFAYSLRYEAGQVLADLYEADWTLGEAVREADTPDVAVHGWLQRGRIAAELSARTGNVSHLHRAAEYYLSAVHSALDAEDVDLASAAREHRAEVFEQLDAPDRALSEYHEALRLAGDAGRAEALRTRIARLESETADE</sequence>
<proteinExistence type="predicted"/>
<keyword evidence="3" id="KW-1185">Reference proteome</keyword>
<dbReference type="InterPro" id="IPR047738">
    <property type="entry name" value="SAV_2336-like_N"/>
</dbReference>
<reference evidence="2 3" key="1">
    <citation type="submission" date="2019-06" db="EMBL/GenBank/DDBJ databases">
        <title>Streptomyces sporangiiformans sp. nov., a novel actinomycete isolated from soil in Mount Song.</title>
        <authorList>
            <person name="Han L."/>
        </authorList>
    </citation>
    <scope>NUCLEOTIDE SEQUENCE [LARGE SCALE GENOMIC DNA]</scope>
    <source>
        <strain evidence="2 3">NEAU-SSA 1</strain>
    </source>
</reference>
<feature type="region of interest" description="Disordered" evidence="1">
    <location>
        <begin position="51"/>
        <end position="113"/>
    </location>
</feature>
<accession>A0A505CV40</accession>
<evidence type="ECO:0000313" key="3">
    <source>
        <dbReference type="Proteomes" id="UP000317378"/>
    </source>
</evidence>